<dbReference type="AlphaFoldDB" id="A0ABD1QXV6"/>
<evidence type="ECO:0000313" key="1">
    <source>
        <dbReference type="EMBL" id="KAL2480592.1"/>
    </source>
</evidence>
<organism evidence="1 2">
    <name type="scientific">Abeliophyllum distichum</name>
    <dbReference type="NCBI Taxonomy" id="126358"/>
    <lineage>
        <taxon>Eukaryota</taxon>
        <taxon>Viridiplantae</taxon>
        <taxon>Streptophyta</taxon>
        <taxon>Embryophyta</taxon>
        <taxon>Tracheophyta</taxon>
        <taxon>Spermatophyta</taxon>
        <taxon>Magnoliopsida</taxon>
        <taxon>eudicotyledons</taxon>
        <taxon>Gunneridae</taxon>
        <taxon>Pentapetalae</taxon>
        <taxon>asterids</taxon>
        <taxon>lamiids</taxon>
        <taxon>Lamiales</taxon>
        <taxon>Oleaceae</taxon>
        <taxon>Forsythieae</taxon>
        <taxon>Abeliophyllum</taxon>
    </lineage>
</organism>
<gene>
    <name evidence="1" type="ORF">Adt_33558</name>
</gene>
<evidence type="ECO:0000313" key="2">
    <source>
        <dbReference type="Proteomes" id="UP001604336"/>
    </source>
</evidence>
<comment type="caution">
    <text evidence="1">The sequence shown here is derived from an EMBL/GenBank/DDBJ whole genome shotgun (WGS) entry which is preliminary data.</text>
</comment>
<dbReference type="Proteomes" id="UP001604336">
    <property type="component" value="Unassembled WGS sequence"/>
</dbReference>
<name>A0ABD1QXV6_9LAMI</name>
<sequence length="103" mass="10767">MSSSAIGGDALGHVGGEASLSVLPSMEGVLPIRGVDKSTGEAIPIDAAPSLSKADDPFRVDIVRAQRTSVFSEEEMQSTAFKCVREWDALASLSDAPKDSECL</sequence>
<accession>A0ABD1QXV6</accession>
<proteinExistence type="predicted"/>
<dbReference type="EMBL" id="JBFOLK010000010">
    <property type="protein sequence ID" value="KAL2480592.1"/>
    <property type="molecule type" value="Genomic_DNA"/>
</dbReference>
<keyword evidence="2" id="KW-1185">Reference proteome</keyword>
<reference evidence="2" key="1">
    <citation type="submission" date="2024-07" db="EMBL/GenBank/DDBJ databases">
        <title>Two chromosome-level genome assemblies of Korean endemic species Abeliophyllum distichum and Forsythia ovata (Oleaceae).</title>
        <authorList>
            <person name="Jang H."/>
        </authorList>
    </citation>
    <scope>NUCLEOTIDE SEQUENCE [LARGE SCALE GENOMIC DNA]</scope>
</reference>
<protein>
    <submittedName>
        <fullName evidence="1">Uncharacterized protein</fullName>
    </submittedName>
</protein>